<evidence type="ECO:0000256" key="1">
    <source>
        <dbReference type="ARBA" id="ARBA00008343"/>
    </source>
</evidence>
<keyword evidence="2 12" id="KW-0004">4Fe-4S</keyword>
<dbReference type="SMART" id="SM00525">
    <property type="entry name" value="FES"/>
    <property type="match status" value="1"/>
</dbReference>
<comment type="function">
    <text evidence="12">DNA repair enzyme that has both DNA N-glycosylase activity and AP-lyase activity. The DNA N-glycosylase activity releases various damaged pyrimidines from DNA by cleaving the N-glycosidic bond, leaving an AP (apurinic/apyrimidinic) site. The AP-lyase activity cleaves the phosphodiester bond 3' to the AP site by a beta-elimination, leaving a 3'-terminal unsaturated sugar and a product with a terminal 5'-phosphate.</text>
</comment>
<dbReference type="PANTHER" id="PTHR10359:SF18">
    <property type="entry name" value="ENDONUCLEASE III"/>
    <property type="match status" value="1"/>
</dbReference>
<evidence type="ECO:0000256" key="12">
    <source>
        <dbReference type="HAMAP-Rule" id="MF_00942"/>
    </source>
</evidence>
<evidence type="ECO:0000259" key="13">
    <source>
        <dbReference type="SMART" id="SM00478"/>
    </source>
</evidence>
<keyword evidence="9 12" id="KW-0234">DNA repair</keyword>
<name>A0A1X7CD81_9MICC</name>
<evidence type="ECO:0000256" key="10">
    <source>
        <dbReference type="ARBA" id="ARBA00023239"/>
    </source>
</evidence>
<dbReference type="Pfam" id="PF10576">
    <property type="entry name" value="EndIII_4Fe-2S"/>
    <property type="match status" value="1"/>
</dbReference>
<gene>
    <name evidence="12" type="primary">nth</name>
    <name evidence="14" type="ORF">SAMN06296028_102169</name>
</gene>
<dbReference type="FunFam" id="1.10.1670.10:FF:000001">
    <property type="entry name" value="Endonuclease III"/>
    <property type="match status" value="1"/>
</dbReference>
<sequence length="291" mass="31839">MIEDMDSPAAAAHVRFVPPRQAEQAAARRRRTGGETRLATTRRARRIQRELARSYPYAVAELDFDDAWQLLVATVLSAQTTDVRVNSVTPGLFAAYPGPWELAEAPAEDVEERVRSLGFYRSKARSIQGLATRIVDEYDGRVPGTLAELVTLPGVGRKTANVVLGNAFGVPGITVDTHFGRLARRFGWTDQEDPVKVETDVAALFPPAVWTELSHELIYHGRRMCHARKPACGVCPVADLCPSYGTGPTDPLAARKLLAYELAPGREELLAGFLAGRTRRELRADGHTLGA</sequence>
<feature type="binding site" evidence="12">
    <location>
        <position position="235"/>
    </location>
    <ligand>
        <name>[4Fe-4S] cluster</name>
        <dbReference type="ChEBI" id="CHEBI:49883"/>
    </ligand>
</feature>
<dbReference type="InterPro" id="IPR003265">
    <property type="entry name" value="HhH-GPD_domain"/>
</dbReference>
<feature type="binding site" evidence="12">
    <location>
        <position position="241"/>
    </location>
    <ligand>
        <name>[4Fe-4S] cluster</name>
        <dbReference type="ChEBI" id="CHEBI:49883"/>
    </ligand>
</feature>
<dbReference type="EC" id="4.2.99.18" evidence="12"/>
<dbReference type="GO" id="GO:0019104">
    <property type="term" value="F:DNA N-glycosylase activity"/>
    <property type="evidence" value="ECO:0007669"/>
    <property type="project" value="UniProtKB-UniRule"/>
</dbReference>
<evidence type="ECO:0000256" key="7">
    <source>
        <dbReference type="ARBA" id="ARBA00023014"/>
    </source>
</evidence>
<dbReference type="NCBIfam" id="TIGR01083">
    <property type="entry name" value="nth"/>
    <property type="match status" value="1"/>
</dbReference>
<dbReference type="PANTHER" id="PTHR10359">
    <property type="entry name" value="A/G-SPECIFIC ADENINE GLYCOSYLASE/ENDONUCLEASE III"/>
    <property type="match status" value="1"/>
</dbReference>
<keyword evidence="3 12" id="KW-0479">Metal-binding</keyword>
<keyword evidence="14" id="KW-0540">Nuclease</keyword>
<dbReference type="PROSITE" id="PS00764">
    <property type="entry name" value="ENDONUCLEASE_III_1"/>
    <property type="match status" value="1"/>
</dbReference>
<dbReference type="Proteomes" id="UP000192929">
    <property type="component" value="Unassembled WGS sequence"/>
</dbReference>
<dbReference type="InterPro" id="IPR004036">
    <property type="entry name" value="Endonuclease-III-like_CS2"/>
</dbReference>
<dbReference type="GO" id="GO:0046872">
    <property type="term" value="F:metal ion binding"/>
    <property type="evidence" value="ECO:0007669"/>
    <property type="project" value="UniProtKB-KW"/>
</dbReference>
<dbReference type="InterPro" id="IPR000445">
    <property type="entry name" value="HhH_motif"/>
</dbReference>
<protein>
    <recommendedName>
        <fullName evidence="12">Endonuclease III</fullName>
        <ecNumber evidence="12">4.2.99.18</ecNumber>
    </recommendedName>
    <alternativeName>
        <fullName evidence="12">DNA-(apurinic or apyrimidinic site) lyase</fullName>
    </alternativeName>
</protein>
<feature type="binding site" evidence="12">
    <location>
        <position position="232"/>
    </location>
    <ligand>
        <name>[4Fe-4S] cluster</name>
        <dbReference type="ChEBI" id="CHEBI:49883"/>
    </ligand>
</feature>
<dbReference type="InterPro" id="IPR005759">
    <property type="entry name" value="Nth"/>
</dbReference>
<keyword evidence="4 12" id="KW-0227">DNA damage</keyword>
<dbReference type="Gene3D" id="1.10.340.30">
    <property type="entry name" value="Hypothetical protein, domain 2"/>
    <property type="match status" value="1"/>
</dbReference>
<dbReference type="InterPro" id="IPR004035">
    <property type="entry name" value="Endouclease-III_FeS-bd_BS"/>
</dbReference>
<dbReference type="FunFam" id="1.10.340.30:FF:000001">
    <property type="entry name" value="Endonuclease III"/>
    <property type="match status" value="1"/>
</dbReference>
<evidence type="ECO:0000256" key="9">
    <source>
        <dbReference type="ARBA" id="ARBA00023204"/>
    </source>
</evidence>
<evidence type="ECO:0000256" key="2">
    <source>
        <dbReference type="ARBA" id="ARBA00022485"/>
    </source>
</evidence>
<dbReference type="PROSITE" id="PS01155">
    <property type="entry name" value="ENDONUCLEASE_III_2"/>
    <property type="match status" value="1"/>
</dbReference>
<evidence type="ECO:0000313" key="14">
    <source>
        <dbReference type="EMBL" id="SME93972.1"/>
    </source>
</evidence>
<evidence type="ECO:0000256" key="8">
    <source>
        <dbReference type="ARBA" id="ARBA00023125"/>
    </source>
</evidence>
<keyword evidence="15" id="KW-1185">Reference proteome</keyword>
<evidence type="ECO:0000313" key="15">
    <source>
        <dbReference type="Proteomes" id="UP000192929"/>
    </source>
</evidence>
<evidence type="ECO:0000256" key="5">
    <source>
        <dbReference type="ARBA" id="ARBA00022801"/>
    </source>
</evidence>
<dbReference type="GO" id="GO:0003677">
    <property type="term" value="F:DNA binding"/>
    <property type="evidence" value="ECO:0007669"/>
    <property type="project" value="UniProtKB-UniRule"/>
</dbReference>
<dbReference type="Gene3D" id="1.10.1670.10">
    <property type="entry name" value="Helix-hairpin-Helix base-excision DNA repair enzymes (C-terminal)"/>
    <property type="match status" value="1"/>
</dbReference>
<keyword evidence="10 12" id="KW-0456">Lyase</keyword>
<dbReference type="GO" id="GO:0006285">
    <property type="term" value="P:base-excision repair, AP site formation"/>
    <property type="evidence" value="ECO:0007669"/>
    <property type="project" value="TreeGrafter"/>
</dbReference>
<comment type="catalytic activity">
    <reaction evidence="12">
        <text>2'-deoxyribonucleotide-(2'-deoxyribose 5'-phosphate)-2'-deoxyribonucleotide-DNA = a 3'-end 2'-deoxyribonucleotide-(2,3-dehydro-2,3-deoxyribose 5'-phosphate)-DNA + a 5'-end 5'-phospho-2'-deoxyribonucleoside-DNA + H(+)</text>
        <dbReference type="Rhea" id="RHEA:66592"/>
        <dbReference type="Rhea" id="RHEA-COMP:13180"/>
        <dbReference type="Rhea" id="RHEA-COMP:16897"/>
        <dbReference type="Rhea" id="RHEA-COMP:17067"/>
        <dbReference type="ChEBI" id="CHEBI:15378"/>
        <dbReference type="ChEBI" id="CHEBI:136412"/>
        <dbReference type="ChEBI" id="CHEBI:157695"/>
        <dbReference type="ChEBI" id="CHEBI:167181"/>
        <dbReference type="EC" id="4.2.99.18"/>
    </reaction>
</comment>
<dbReference type="GO" id="GO:0051539">
    <property type="term" value="F:4 iron, 4 sulfur cluster binding"/>
    <property type="evidence" value="ECO:0007669"/>
    <property type="project" value="UniProtKB-UniRule"/>
</dbReference>
<keyword evidence="11 12" id="KW-0326">Glycosidase</keyword>
<feature type="binding site" evidence="12">
    <location>
        <position position="225"/>
    </location>
    <ligand>
        <name>[4Fe-4S] cluster</name>
        <dbReference type="ChEBI" id="CHEBI:49883"/>
    </ligand>
</feature>
<keyword evidence="5 12" id="KW-0378">Hydrolase</keyword>
<comment type="similarity">
    <text evidence="1 12">Belongs to the Nth/MutY family.</text>
</comment>
<keyword evidence="6 12" id="KW-0408">Iron</keyword>
<dbReference type="InterPro" id="IPR011257">
    <property type="entry name" value="DNA_glycosylase"/>
</dbReference>
<dbReference type="SUPFAM" id="SSF48150">
    <property type="entry name" value="DNA-glycosylase"/>
    <property type="match status" value="1"/>
</dbReference>
<feature type="domain" description="HhH-GPD" evidence="13">
    <location>
        <begin position="76"/>
        <end position="223"/>
    </location>
</feature>
<comment type="cofactor">
    <cofactor evidence="12">
        <name>[4Fe-4S] cluster</name>
        <dbReference type="ChEBI" id="CHEBI:49883"/>
    </cofactor>
    <text evidence="12">Binds 1 [4Fe-4S] cluster.</text>
</comment>
<reference evidence="15" key="1">
    <citation type="submission" date="2017-04" db="EMBL/GenBank/DDBJ databases">
        <authorList>
            <person name="Varghese N."/>
            <person name="Submissions S."/>
        </authorList>
    </citation>
    <scope>NUCLEOTIDE SEQUENCE [LARGE SCALE GENOMIC DNA]</scope>
    <source>
        <strain evidence="15">NIO-1021</strain>
    </source>
</reference>
<dbReference type="InterPro" id="IPR023170">
    <property type="entry name" value="HhH_base_excis_C"/>
</dbReference>
<keyword evidence="8 12" id="KW-0238">DNA-binding</keyword>
<evidence type="ECO:0000256" key="3">
    <source>
        <dbReference type="ARBA" id="ARBA00022723"/>
    </source>
</evidence>
<dbReference type="SMART" id="SM00478">
    <property type="entry name" value="ENDO3c"/>
    <property type="match status" value="1"/>
</dbReference>
<keyword evidence="7 12" id="KW-0411">Iron-sulfur</keyword>
<organism evidence="14 15">
    <name type="scientific">Kocuria marina subsp. indica</name>
    <dbReference type="NCBI Taxonomy" id="1049583"/>
    <lineage>
        <taxon>Bacteria</taxon>
        <taxon>Bacillati</taxon>
        <taxon>Actinomycetota</taxon>
        <taxon>Actinomycetes</taxon>
        <taxon>Micrococcales</taxon>
        <taxon>Micrococcaceae</taxon>
        <taxon>Kocuria</taxon>
    </lineage>
</organism>
<dbReference type="CDD" id="cd00056">
    <property type="entry name" value="ENDO3c"/>
    <property type="match status" value="1"/>
</dbReference>
<evidence type="ECO:0000256" key="11">
    <source>
        <dbReference type="ARBA" id="ARBA00023295"/>
    </source>
</evidence>
<accession>A0A1X7CD81</accession>
<dbReference type="Pfam" id="PF00633">
    <property type="entry name" value="HHH"/>
    <property type="match status" value="1"/>
</dbReference>
<dbReference type="GO" id="GO:0140078">
    <property type="term" value="F:class I DNA-(apurinic or apyrimidinic site) endonuclease activity"/>
    <property type="evidence" value="ECO:0007669"/>
    <property type="project" value="UniProtKB-EC"/>
</dbReference>
<proteinExistence type="inferred from homology"/>
<dbReference type="InterPro" id="IPR003651">
    <property type="entry name" value="Endonuclease3_FeS-loop_motif"/>
</dbReference>
<evidence type="ECO:0000256" key="4">
    <source>
        <dbReference type="ARBA" id="ARBA00022763"/>
    </source>
</evidence>
<keyword evidence="14" id="KW-0255">Endonuclease</keyword>
<dbReference type="EMBL" id="FXAC01000002">
    <property type="protein sequence ID" value="SME93972.1"/>
    <property type="molecule type" value="Genomic_DNA"/>
</dbReference>
<dbReference type="HAMAP" id="MF_00942">
    <property type="entry name" value="Nth"/>
    <property type="match status" value="1"/>
</dbReference>
<dbReference type="Pfam" id="PF00730">
    <property type="entry name" value="HhH-GPD"/>
    <property type="match status" value="1"/>
</dbReference>
<evidence type="ECO:0000256" key="6">
    <source>
        <dbReference type="ARBA" id="ARBA00023004"/>
    </source>
</evidence>
<dbReference type="AlphaFoldDB" id="A0A1X7CD81"/>